<evidence type="ECO:0000259" key="1">
    <source>
        <dbReference type="SMART" id="SM01100"/>
    </source>
</evidence>
<protein>
    <submittedName>
        <fullName evidence="2">CRAL-TRIO domain containing protein</fullName>
    </submittedName>
</protein>
<dbReference type="OrthoDB" id="440711at2759"/>
<feature type="non-terminal residue" evidence="2">
    <location>
        <position position="209"/>
    </location>
</feature>
<dbReference type="PANTHER" id="PTHR10174">
    <property type="entry name" value="ALPHA-TOCOPHEROL TRANSFER PROTEIN-RELATED"/>
    <property type="match status" value="1"/>
</dbReference>
<keyword evidence="3" id="KW-1185">Reference proteome</keyword>
<dbReference type="InterPro" id="IPR001251">
    <property type="entry name" value="CRAL-TRIO_dom"/>
</dbReference>
<accession>A0A0T6B5Q7</accession>
<dbReference type="Gene3D" id="1.10.8.20">
    <property type="entry name" value="N-terminal domain of phosphatidylinositol transfer protein sec14p"/>
    <property type="match status" value="1"/>
</dbReference>
<dbReference type="Proteomes" id="UP000051574">
    <property type="component" value="Unassembled WGS sequence"/>
</dbReference>
<dbReference type="Pfam" id="PF00650">
    <property type="entry name" value="CRAL_TRIO"/>
    <property type="match status" value="1"/>
</dbReference>
<dbReference type="PANTHER" id="PTHR10174:SF234">
    <property type="entry name" value="SD01558P"/>
    <property type="match status" value="1"/>
</dbReference>
<proteinExistence type="predicted"/>
<dbReference type="SMART" id="SM01100">
    <property type="entry name" value="CRAL_TRIO_N"/>
    <property type="match status" value="1"/>
</dbReference>
<feature type="domain" description="CRAL/TRIO N-terminal" evidence="1">
    <location>
        <begin position="73"/>
        <end position="98"/>
    </location>
</feature>
<dbReference type="SUPFAM" id="SSF52087">
    <property type="entry name" value="CRAL/TRIO domain"/>
    <property type="match status" value="1"/>
</dbReference>
<dbReference type="SUPFAM" id="SSF46938">
    <property type="entry name" value="CRAL/TRIO N-terminal domain"/>
    <property type="match status" value="1"/>
</dbReference>
<comment type="caution">
    <text evidence="2">The sequence shown here is derived from an EMBL/GenBank/DDBJ whole genome shotgun (WGS) entry which is preliminary data.</text>
</comment>
<evidence type="ECO:0000313" key="2">
    <source>
        <dbReference type="EMBL" id="KRT82609.1"/>
    </source>
</evidence>
<dbReference type="InterPro" id="IPR011074">
    <property type="entry name" value="CRAL/TRIO_N_dom"/>
</dbReference>
<dbReference type="PRINTS" id="PR00180">
    <property type="entry name" value="CRETINALDHBP"/>
</dbReference>
<dbReference type="InterPro" id="IPR036273">
    <property type="entry name" value="CRAL/TRIO_N_dom_sf"/>
</dbReference>
<dbReference type="Pfam" id="PF03765">
    <property type="entry name" value="CRAL_TRIO_N"/>
    <property type="match status" value="1"/>
</dbReference>
<organism evidence="2 3">
    <name type="scientific">Oryctes borbonicus</name>
    <dbReference type="NCBI Taxonomy" id="1629725"/>
    <lineage>
        <taxon>Eukaryota</taxon>
        <taxon>Metazoa</taxon>
        <taxon>Ecdysozoa</taxon>
        <taxon>Arthropoda</taxon>
        <taxon>Hexapoda</taxon>
        <taxon>Insecta</taxon>
        <taxon>Pterygota</taxon>
        <taxon>Neoptera</taxon>
        <taxon>Endopterygota</taxon>
        <taxon>Coleoptera</taxon>
        <taxon>Polyphaga</taxon>
        <taxon>Scarabaeiformia</taxon>
        <taxon>Scarabaeidae</taxon>
        <taxon>Dynastinae</taxon>
        <taxon>Oryctes</taxon>
    </lineage>
</organism>
<evidence type="ECO:0000313" key="3">
    <source>
        <dbReference type="Proteomes" id="UP000051574"/>
    </source>
</evidence>
<sequence length="209" mass="24236">MAKNKVDKDNDLWNVIMPDEGVKAELDLGEPPQEYQEWALKELGELPDTRVQKLDELRDMIYERGECEPHRTDDAFLLRFLRARYFIVEKAYKLVVNYYSYKEQNPEFFDNVHLGHLVRLGKVIIVPPYREQTGRRILLYRIGNWDTSEISVTELFQATLIVLELAILEQRAQILGGIAMFDLGGLTLNQALHMTPSVASKMVQIMVTH</sequence>
<dbReference type="AlphaFoldDB" id="A0A0T6B5Q7"/>
<dbReference type="Gene3D" id="3.40.525.10">
    <property type="entry name" value="CRAL-TRIO lipid binding domain"/>
    <property type="match status" value="1"/>
</dbReference>
<dbReference type="Gene3D" id="1.20.5.1200">
    <property type="entry name" value="Alpha-tocopherol transfer"/>
    <property type="match status" value="1"/>
</dbReference>
<dbReference type="EMBL" id="LJIG01009673">
    <property type="protein sequence ID" value="KRT82609.1"/>
    <property type="molecule type" value="Genomic_DNA"/>
</dbReference>
<dbReference type="InterPro" id="IPR036865">
    <property type="entry name" value="CRAL-TRIO_dom_sf"/>
</dbReference>
<gene>
    <name evidence="2" type="ORF">AMK59_4282</name>
</gene>
<dbReference type="GO" id="GO:1902936">
    <property type="term" value="F:phosphatidylinositol bisphosphate binding"/>
    <property type="evidence" value="ECO:0007669"/>
    <property type="project" value="TreeGrafter"/>
</dbReference>
<dbReference type="GO" id="GO:0016020">
    <property type="term" value="C:membrane"/>
    <property type="evidence" value="ECO:0007669"/>
    <property type="project" value="TreeGrafter"/>
</dbReference>
<reference evidence="2 3" key="1">
    <citation type="submission" date="2015-09" db="EMBL/GenBank/DDBJ databases">
        <title>Draft genome of the scarab beetle Oryctes borbonicus.</title>
        <authorList>
            <person name="Meyer J.M."/>
            <person name="Markov G.V."/>
            <person name="Baskaran P."/>
            <person name="Herrmann M."/>
            <person name="Sommer R.J."/>
            <person name="Roedelsperger C."/>
        </authorList>
    </citation>
    <scope>NUCLEOTIDE SEQUENCE [LARGE SCALE GENOMIC DNA]</scope>
    <source>
        <strain evidence="2">OB123</strain>
        <tissue evidence="2">Whole animal</tissue>
    </source>
</reference>
<name>A0A0T6B5Q7_9SCAR</name>